<dbReference type="CDD" id="cd16913">
    <property type="entry name" value="YkuD_like"/>
    <property type="match status" value="1"/>
</dbReference>
<evidence type="ECO:0000256" key="2">
    <source>
        <dbReference type="ARBA" id="ARBA00022679"/>
    </source>
</evidence>
<evidence type="ECO:0000259" key="9">
    <source>
        <dbReference type="PROSITE" id="PS52029"/>
    </source>
</evidence>
<evidence type="ECO:0000256" key="3">
    <source>
        <dbReference type="ARBA" id="ARBA00022960"/>
    </source>
</evidence>
<gene>
    <name evidence="10" type="ORF">H6A13_08970</name>
</gene>
<comment type="caution">
    <text evidence="10">The sequence shown here is derived from an EMBL/GenBank/DDBJ whole genome shotgun (WGS) entry which is preliminary data.</text>
</comment>
<accession>A0A938X0V0</accession>
<sequence>MGKQDKKADQIVDETMKEIAEDLEKEDAFADDDEFEDEEYFYDEDESEEEASGESIEPEEGEEPEEDEEAEDDGEQEDEDGFDDEEDEEEPEEIEEEKAAKKKKRKKVALITLGSIFGALVLIYAGFAFYFQSHFLFNTKINGTSFSLKSVSQVEDYMEQQVKDYVLTLQESDGGSEQIAGSDISLKYVPGDELKKLAKNQESLLWITSLWDAPEIEAKVGVEYDEDALKEQIAALQCLVPENQTASVDARPEFQTDKFVITEEVIGTQIDTEAFNKAVTEAINGFQSTLDLTEAGCYILPRFTSESEEVKAATDAMNSYLGATVTYDFNPYTEVVDASVISQWVTVDADMNVTFNQDAVKAYIQSLADKYNTKGKTRTITTATGNTVTVEGGSYGWKIDQEAEYNALTANIQNAEVVTREPAYTSRAASHEGNDFGSTFAEVDLTNQMVYFVQNGQVALSSPCVTGNPNNGHGTPQGVYSLAYKELDSVLRGEKLPDGSYEYESPVKYWMPFNGGIGFHDATWQPTFGGSRYLTGGSHGCVNMPYDAAGQLYNLISAGTPVVCHY</sequence>
<keyword evidence="11" id="KW-1185">Reference proteome</keyword>
<keyword evidence="3 6" id="KW-0133">Cell shape</keyword>
<feature type="active site" description="Nucleophile" evidence="6">
    <location>
        <position position="541"/>
    </location>
</feature>
<feature type="compositionally biased region" description="Acidic residues" evidence="7">
    <location>
        <begin position="29"/>
        <end position="96"/>
    </location>
</feature>
<evidence type="ECO:0000256" key="4">
    <source>
        <dbReference type="ARBA" id="ARBA00022984"/>
    </source>
</evidence>
<dbReference type="EMBL" id="JACJLV010000027">
    <property type="protein sequence ID" value="MBM6827221.1"/>
    <property type="molecule type" value="Genomic_DNA"/>
</dbReference>
<dbReference type="Proteomes" id="UP000713880">
    <property type="component" value="Unassembled WGS sequence"/>
</dbReference>
<evidence type="ECO:0000256" key="1">
    <source>
        <dbReference type="ARBA" id="ARBA00004752"/>
    </source>
</evidence>
<evidence type="ECO:0000256" key="8">
    <source>
        <dbReference type="SAM" id="Phobius"/>
    </source>
</evidence>
<dbReference type="GO" id="GO:0018104">
    <property type="term" value="P:peptidoglycan-protein cross-linking"/>
    <property type="evidence" value="ECO:0007669"/>
    <property type="project" value="TreeGrafter"/>
</dbReference>
<feature type="active site" description="Proton donor/acceptor" evidence="6">
    <location>
        <position position="520"/>
    </location>
</feature>
<evidence type="ECO:0000256" key="6">
    <source>
        <dbReference type="PROSITE-ProRule" id="PRU01373"/>
    </source>
</evidence>
<dbReference type="Gene3D" id="3.10.20.800">
    <property type="match status" value="1"/>
</dbReference>
<feature type="domain" description="L,D-TPase catalytic" evidence="9">
    <location>
        <begin position="439"/>
        <end position="565"/>
    </location>
</feature>
<dbReference type="Gene3D" id="2.40.440.10">
    <property type="entry name" value="L,D-transpeptidase catalytic domain-like"/>
    <property type="match status" value="1"/>
</dbReference>
<dbReference type="SUPFAM" id="SSF141523">
    <property type="entry name" value="L,D-transpeptidase catalytic domain-like"/>
    <property type="match status" value="1"/>
</dbReference>
<evidence type="ECO:0000256" key="7">
    <source>
        <dbReference type="SAM" id="MobiDB-lite"/>
    </source>
</evidence>
<dbReference type="GO" id="GO:0071972">
    <property type="term" value="F:peptidoglycan L,D-transpeptidase activity"/>
    <property type="evidence" value="ECO:0007669"/>
    <property type="project" value="TreeGrafter"/>
</dbReference>
<dbReference type="GO" id="GO:0016740">
    <property type="term" value="F:transferase activity"/>
    <property type="evidence" value="ECO:0007669"/>
    <property type="project" value="UniProtKB-KW"/>
</dbReference>
<dbReference type="GO" id="GO:0008360">
    <property type="term" value="P:regulation of cell shape"/>
    <property type="evidence" value="ECO:0007669"/>
    <property type="project" value="UniProtKB-UniRule"/>
</dbReference>
<dbReference type="InterPro" id="IPR038054">
    <property type="entry name" value="LD_TPept-like_central_sf"/>
</dbReference>
<proteinExistence type="predicted"/>
<dbReference type="Pfam" id="PF03734">
    <property type="entry name" value="YkuD"/>
    <property type="match status" value="1"/>
</dbReference>
<feature type="compositionally biased region" description="Basic and acidic residues" evidence="7">
    <location>
        <begin position="1"/>
        <end position="28"/>
    </location>
</feature>
<dbReference type="GO" id="GO:0071555">
    <property type="term" value="P:cell wall organization"/>
    <property type="evidence" value="ECO:0007669"/>
    <property type="project" value="UniProtKB-UniRule"/>
</dbReference>
<keyword evidence="4 6" id="KW-0573">Peptidoglycan synthesis</keyword>
<reference evidence="10" key="2">
    <citation type="journal article" date="2021" name="Sci. Rep.">
        <title>The distribution of antibiotic resistance genes in chicken gut microbiota commensals.</title>
        <authorList>
            <person name="Juricova H."/>
            <person name="Matiasovicova J."/>
            <person name="Kubasova T."/>
            <person name="Cejkova D."/>
            <person name="Rychlik I."/>
        </authorList>
    </citation>
    <scope>NUCLEOTIDE SEQUENCE</scope>
    <source>
        <strain evidence="10">An420c</strain>
    </source>
</reference>
<evidence type="ECO:0000256" key="5">
    <source>
        <dbReference type="ARBA" id="ARBA00023316"/>
    </source>
</evidence>
<dbReference type="PANTHER" id="PTHR30582">
    <property type="entry name" value="L,D-TRANSPEPTIDASE"/>
    <property type="match status" value="1"/>
</dbReference>
<name>A0A938X0V0_9CLOT</name>
<dbReference type="InterPro" id="IPR005490">
    <property type="entry name" value="LD_TPept_cat_dom"/>
</dbReference>
<keyword evidence="5 6" id="KW-0961">Cell wall biogenesis/degradation</keyword>
<dbReference type="GO" id="GO:0005576">
    <property type="term" value="C:extracellular region"/>
    <property type="evidence" value="ECO:0007669"/>
    <property type="project" value="TreeGrafter"/>
</dbReference>
<feature type="transmembrane region" description="Helical" evidence="8">
    <location>
        <begin position="108"/>
        <end position="131"/>
    </location>
</feature>
<dbReference type="InterPro" id="IPR050979">
    <property type="entry name" value="LD-transpeptidase"/>
</dbReference>
<evidence type="ECO:0000313" key="11">
    <source>
        <dbReference type="Proteomes" id="UP000713880"/>
    </source>
</evidence>
<organism evidence="10 11">
    <name type="scientific">Mordavella massiliensis</name>
    <dbReference type="NCBI Taxonomy" id="1871024"/>
    <lineage>
        <taxon>Bacteria</taxon>
        <taxon>Bacillati</taxon>
        <taxon>Bacillota</taxon>
        <taxon>Clostridia</taxon>
        <taxon>Eubacteriales</taxon>
        <taxon>Clostridiaceae</taxon>
        <taxon>Mordavella</taxon>
    </lineage>
</organism>
<keyword evidence="8" id="KW-0472">Membrane</keyword>
<reference evidence="10" key="1">
    <citation type="submission" date="2020-08" db="EMBL/GenBank/DDBJ databases">
        <authorList>
            <person name="Cejkova D."/>
            <person name="Kubasova T."/>
            <person name="Jahodarova E."/>
            <person name="Rychlik I."/>
        </authorList>
    </citation>
    <scope>NUCLEOTIDE SEQUENCE</scope>
    <source>
        <strain evidence="10">An420c</strain>
    </source>
</reference>
<comment type="pathway">
    <text evidence="1 6">Cell wall biogenesis; peptidoglycan biosynthesis.</text>
</comment>
<dbReference type="InterPro" id="IPR022029">
    <property type="entry name" value="YoaR-like_PG-bd"/>
</dbReference>
<evidence type="ECO:0000313" key="10">
    <source>
        <dbReference type="EMBL" id="MBM6827221.1"/>
    </source>
</evidence>
<keyword evidence="8" id="KW-1133">Transmembrane helix</keyword>
<dbReference type="Pfam" id="PF12229">
    <property type="entry name" value="PG_binding_4"/>
    <property type="match status" value="2"/>
</dbReference>
<dbReference type="PANTHER" id="PTHR30582:SF33">
    <property type="entry name" value="EXPORTED PROTEIN"/>
    <property type="match status" value="1"/>
</dbReference>
<protein>
    <submittedName>
        <fullName evidence="10">L,D-transpeptidase/peptidoglycan binding protein</fullName>
    </submittedName>
</protein>
<dbReference type="SUPFAM" id="SSF143985">
    <property type="entry name" value="L,D-transpeptidase pre-catalytic domain-like"/>
    <property type="match status" value="1"/>
</dbReference>
<keyword evidence="2" id="KW-0808">Transferase</keyword>
<feature type="region of interest" description="Disordered" evidence="7">
    <location>
        <begin position="1"/>
        <end position="99"/>
    </location>
</feature>
<dbReference type="AlphaFoldDB" id="A0A938X0V0"/>
<keyword evidence="8" id="KW-0812">Transmembrane</keyword>
<dbReference type="RefSeq" id="WP_204909257.1">
    <property type="nucleotide sequence ID" value="NZ_JACJLV010000027.1"/>
</dbReference>
<dbReference type="InterPro" id="IPR038063">
    <property type="entry name" value="Transpep_catalytic_dom"/>
</dbReference>
<dbReference type="PROSITE" id="PS52029">
    <property type="entry name" value="LD_TPASE"/>
    <property type="match status" value="1"/>
</dbReference>